<comment type="caution">
    <text evidence="2">The sequence shown here is derived from an EMBL/GenBank/DDBJ whole genome shotgun (WGS) entry which is preliminary data.</text>
</comment>
<dbReference type="InterPro" id="IPR014710">
    <property type="entry name" value="RmlC-like_jellyroll"/>
</dbReference>
<keyword evidence="3" id="KW-1185">Reference proteome</keyword>
<dbReference type="InterPro" id="IPR011051">
    <property type="entry name" value="RmlC_Cupin_sf"/>
</dbReference>
<feature type="domain" description="Cupin type-2" evidence="1">
    <location>
        <begin position="42"/>
        <end position="93"/>
    </location>
</feature>
<evidence type="ECO:0000313" key="2">
    <source>
        <dbReference type="EMBL" id="GGC86199.1"/>
    </source>
</evidence>
<gene>
    <name evidence="2" type="ORF">GCM10011396_36850</name>
</gene>
<dbReference type="Pfam" id="PF07883">
    <property type="entry name" value="Cupin_2"/>
    <property type="match status" value="1"/>
</dbReference>
<dbReference type="PANTHER" id="PTHR36114">
    <property type="entry name" value="16.7 KDA PROTEIN IN WHIE LOCUS"/>
    <property type="match status" value="1"/>
</dbReference>
<name>A0A916XNM7_9BURK</name>
<dbReference type="SUPFAM" id="SSF51182">
    <property type="entry name" value="RmlC-like cupins"/>
    <property type="match status" value="1"/>
</dbReference>
<dbReference type="AlphaFoldDB" id="A0A916XNM7"/>
<protein>
    <recommendedName>
        <fullName evidence="1">Cupin type-2 domain-containing protein</fullName>
    </recommendedName>
</protein>
<dbReference type="RefSeq" id="WP_188567606.1">
    <property type="nucleotide sequence ID" value="NZ_BMED01000004.1"/>
</dbReference>
<dbReference type="EMBL" id="BMED01000004">
    <property type="protein sequence ID" value="GGC86199.1"/>
    <property type="molecule type" value="Genomic_DNA"/>
</dbReference>
<dbReference type="CDD" id="cd02226">
    <property type="entry name" value="cupin_YdbB-like"/>
    <property type="match status" value="1"/>
</dbReference>
<reference evidence="2" key="2">
    <citation type="submission" date="2020-09" db="EMBL/GenBank/DDBJ databases">
        <authorList>
            <person name="Sun Q."/>
            <person name="Zhou Y."/>
        </authorList>
    </citation>
    <scope>NUCLEOTIDE SEQUENCE</scope>
    <source>
        <strain evidence="2">CGMCC 1.10998</strain>
    </source>
</reference>
<dbReference type="Proteomes" id="UP000637423">
    <property type="component" value="Unassembled WGS sequence"/>
</dbReference>
<proteinExistence type="predicted"/>
<organism evidence="2 3">
    <name type="scientific">Undibacterium terreum</name>
    <dbReference type="NCBI Taxonomy" id="1224302"/>
    <lineage>
        <taxon>Bacteria</taxon>
        <taxon>Pseudomonadati</taxon>
        <taxon>Pseudomonadota</taxon>
        <taxon>Betaproteobacteria</taxon>
        <taxon>Burkholderiales</taxon>
        <taxon>Oxalobacteraceae</taxon>
        <taxon>Undibacterium</taxon>
    </lineage>
</organism>
<dbReference type="InterPro" id="IPR052044">
    <property type="entry name" value="PKS_Associated_Protein"/>
</dbReference>
<evidence type="ECO:0000259" key="1">
    <source>
        <dbReference type="Pfam" id="PF07883"/>
    </source>
</evidence>
<accession>A0A916XNM7</accession>
<evidence type="ECO:0000313" key="3">
    <source>
        <dbReference type="Proteomes" id="UP000637423"/>
    </source>
</evidence>
<dbReference type="Gene3D" id="2.60.120.10">
    <property type="entry name" value="Jelly Rolls"/>
    <property type="match status" value="1"/>
</dbReference>
<sequence>MQAALQAVNFAKALEQVSEYWTPKVIGRVNDQYIKAAKLKGEFVWHSHEFEDELFYIVYGNLLMQMEDRDVHLGPGDFFVVPRNTRHNPVAAEECGLILIESVSTRHTGDLETERTVSIEDQLAG</sequence>
<dbReference type="PANTHER" id="PTHR36114:SF1">
    <property type="entry name" value="16.7 KDA PROTEIN IN WHIE LOCUS"/>
    <property type="match status" value="1"/>
</dbReference>
<reference evidence="2" key="1">
    <citation type="journal article" date="2014" name="Int. J. Syst. Evol. Microbiol.">
        <title>Complete genome sequence of Corynebacterium casei LMG S-19264T (=DSM 44701T), isolated from a smear-ripened cheese.</title>
        <authorList>
            <consortium name="US DOE Joint Genome Institute (JGI-PGF)"/>
            <person name="Walter F."/>
            <person name="Albersmeier A."/>
            <person name="Kalinowski J."/>
            <person name="Ruckert C."/>
        </authorList>
    </citation>
    <scope>NUCLEOTIDE SEQUENCE</scope>
    <source>
        <strain evidence="2">CGMCC 1.10998</strain>
    </source>
</reference>
<dbReference type="InterPro" id="IPR013096">
    <property type="entry name" value="Cupin_2"/>
</dbReference>